<evidence type="ECO:0000313" key="2">
    <source>
        <dbReference type="EMBL" id="KAG5565401.1"/>
    </source>
</evidence>
<evidence type="ECO:0000313" key="3">
    <source>
        <dbReference type="Proteomes" id="UP000823749"/>
    </source>
</evidence>
<evidence type="ECO:0000256" key="1">
    <source>
        <dbReference type="SAM" id="MobiDB-lite"/>
    </source>
</evidence>
<dbReference type="PANTHER" id="PTHR34057:SF10">
    <property type="entry name" value="TRANSPOSASE, PTTA_EN_SPM, PLANT"/>
    <property type="match status" value="1"/>
</dbReference>
<dbReference type="PANTHER" id="PTHR34057">
    <property type="entry name" value="ELONGATION FACTOR"/>
    <property type="match status" value="1"/>
</dbReference>
<sequence length="498" mass="55829">MGPDLELKGRLEMVTEALGNIETAGAMKEPEDKHMRCASNYEDNNFEMEALVDEKTEGERSQDVEVNIFELTNSVDIGIVEAKFQDQTENSSSFEDTISGFENGTMLSDAEVDSGLHGDASPALSVDGYSDFFRVRKKRLTPHWRTFIRPLVWRCKWVELQIKKFQSQASEYDRELAKYNRRKKTELESSCVLEGFGAKSLPFSGRSKRKEVMKRRKRKRVEDTGDMVGYMSRHKLFSYFENKRSAADAPFMDDVLGDQVQINGNSEMGLNDEPLSLEFNDSSVEQILHKIGVVHLQVTNMKTRLHKIMSENAGKFSSTDKLSLLAPCNALTSSAVNPASPPNNEDTMLIGSSSYMANQLIQEYNMGDLVMPESAASSHGEVTHLSDIVESTDQLEVGGSSKNIGDGILIYSRRPKEELNNRLKGVNIQTVGKKPRVPKEEQEDTSIPPFDGTEHDLPTEDQAAPKIRSISKLTATKNKRKRGRRKAGLGRWSRRSSG</sequence>
<protein>
    <submittedName>
        <fullName evidence="2">Uncharacterized protein</fullName>
    </submittedName>
</protein>
<keyword evidence="3" id="KW-1185">Reference proteome</keyword>
<dbReference type="CDD" id="cd11650">
    <property type="entry name" value="AT4G37440_like"/>
    <property type="match status" value="1"/>
</dbReference>
<dbReference type="InterPro" id="IPR038745">
    <property type="entry name" value="AT4G37440-like"/>
</dbReference>
<dbReference type="Proteomes" id="UP000823749">
    <property type="component" value="Chromosome 1"/>
</dbReference>
<comment type="caution">
    <text evidence="2">The sequence shown here is derived from an EMBL/GenBank/DDBJ whole genome shotgun (WGS) entry which is preliminary data.</text>
</comment>
<feature type="compositionally biased region" description="Basic residues" evidence="1">
    <location>
        <begin position="477"/>
        <end position="498"/>
    </location>
</feature>
<name>A0AAV6LKA2_9ERIC</name>
<organism evidence="2 3">
    <name type="scientific">Rhododendron griersonianum</name>
    <dbReference type="NCBI Taxonomy" id="479676"/>
    <lineage>
        <taxon>Eukaryota</taxon>
        <taxon>Viridiplantae</taxon>
        <taxon>Streptophyta</taxon>
        <taxon>Embryophyta</taxon>
        <taxon>Tracheophyta</taxon>
        <taxon>Spermatophyta</taxon>
        <taxon>Magnoliopsida</taxon>
        <taxon>eudicotyledons</taxon>
        <taxon>Gunneridae</taxon>
        <taxon>Pentapetalae</taxon>
        <taxon>asterids</taxon>
        <taxon>Ericales</taxon>
        <taxon>Ericaceae</taxon>
        <taxon>Ericoideae</taxon>
        <taxon>Rhodoreae</taxon>
        <taxon>Rhododendron</taxon>
    </lineage>
</organism>
<accession>A0AAV6LKA2</accession>
<feature type="region of interest" description="Disordered" evidence="1">
    <location>
        <begin position="432"/>
        <end position="498"/>
    </location>
</feature>
<proteinExistence type="predicted"/>
<reference evidence="2" key="1">
    <citation type="submission" date="2020-08" db="EMBL/GenBank/DDBJ databases">
        <title>Plant Genome Project.</title>
        <authorList>
            <person name="Zhang R.-G."/>
        </authorList>
    </citation>
    <scope>NUCLEOTIDE SEQUENCE</scope>
    <source>
        <strain evidence="2">WSP0</strain>
        <tissue evidence="2">Leaf</tissue>
    </source>
</reference>
<dbReference type="AlphaFoldDB" id="A0AAV6LKA2"/>
<gene>
    <name evidence="2" type="ORF">RHGRI_001335</name>
</gene>
<dbReference type="EMBL" id="JACTNZ010000001">
    <property type="protein sequence ID" value="KAG5565401.1"/>
    <property type="molecule type" value="Genomic_DNA"/>
</dbReference>